<dbReference type="Proteomes" id="UP001196413">
    <property type="component" value="Unassembled WGS sequence"/>
</dbReference>
<evidence type="ECO:0000313" key="2">
    <source>
        <dbReference type="EMBL" id="KAJ1345901.1"/>
    </source>
</evidence>
<sequence length="65" mass="7360">MGIVVIALTTLIVIKLRAIRQKPHPYGAVNLREKRFKQAAFNGCTHFVGNKRQNGWNFILARPSV</sequence>
<organism evidence="2 3">
    <name type="scientific">Parelaphostrongylus tenuis</name>
    <name type="common">Meningeal worm</name>
    <dbReference type="NCBI Taxonomy" id="148309"/>
    <lineage>
        <taxon>Eukaryota</taxon>
        <taxon>Metazoa</taxon>
        <taxon>Ecdysozoa</taxon>
        <taxon>Nematoda</taxon>
        <taxon>Chromadorea</taxon>
        <taxon>Rhabditida</taxon>
        <taxon>Rhabditina</taxon>
        <taxon>Rhabditomorpha</taxon>
        <taxon>Strongyloidea</taxon>
        <taxon>Metastrongylidae</taxon>
        <taxon>Parelaphostrongylus</taxon>
    </lineage>
</organism>
<keyword evidence="1" id="KW-0732">Signal</keyword>
<proteinExistence type="predicted"/>
<reference evidence="2" key="1">
    <citation type="submission" date="2021-06" db="EMBL/GenBank/DDBJ databases">
        <title>Parelaphostrongylus tenuis whole genome reference sequence.</title>
        <authorList>
            <person name="Garwood T.J."/>
            <person name="Larsen P.A."/>
            <person name="Fountain-Jones N.M."/>
            <person name="Garbe J.R."/>
            <person name="Macchietto M.G."/>
            <person name="Kania S.A."/>
            <person name="Gerhold R.W."/>
            <person name="Richards J.E."/>
            <person name="Wolf T.M."/>
        </authorList>
    </citation>
    <scope>NUCLEOTIDE SEQUENCE</scope>
    <source>
        <strain evidence="2">MNPRO001-30</strain>
        <tissue evidence="2">Meninges</tissue>
    </source>
</reference>
<name>A0AAD5MDT1_PARTN</name>
<accession>A0AAD5MDT1</accession>
<evidence type="ECO:0000256" key="1">
    <source>
        <dbReference type="SAM" id="SignalP"/>
    </source>
</evidence>
<protein>
    <submittedName>
        <fullName evidence="2">Uncharacterized protein</fullName>
    </submittedName>
</protein>
<dbReference type="EMBL" id="JAHQIW010000080">
    <property type="protein sequence ID" value="KAJ1345901.1"/>
    <property type="molecule type" value="Genomic_DNA"/>
</dbReference>
<keyword evidence="3" id="KW-1185">Reference proteome</keyword>
<dbReference type="AlphaFoldDB" id="A0AAD5MDT1"/>
<feature type="signal peptide" evidence="1">
    <location>
        <begin position="1"/>
        <end position="18"/>
    </location>
</feature>
<evidence type="ECO:0000313" key="3">
    <source>
        <dbReference type="Proteomes" id="UP001196413"/>
    </source>
</evidence>
<gene>
    <name evidence="2" type="ORF">KIN20_000534</name>
</gene>
<feature type="chain" id="PRO_5042102338" evidence="1">
    <location>
        <begin position="19"/>
        <end position="65"/>
    </location>
</feature>
<comment type="caution">
    <text evidence="2">The sequence shown here is derived from an EMBL/GenBank/DDBJ whole genome shotgun (WGS) entry which is preliminary data.</text>
</comment>